<dbReference type="GO" id="GO:0007018">
    <property type="term" value="P:microtubule-based movement"/>
    <property type="evidence" value="ECO:0007669"/>
    <property type="project" value="InterPro"/>
</dbReference>
<dbReference type="Pfam" id="PF18199">
    <property type="entry name" value="Dynein_C"/>
    <property type="match status" value="1"/>
</dbReference>
<evidence type="ECO:0000259" key="1">
    <source>
        <dbReference type="Pfam" id="PF18199"/>
    </source>
</evidence>
<dbReference type="PANTHER" id="PTHR46961">
    <property type="entry name" value="DYNEIN HEAVY CHAIN 1, AXONEMAL-LIKE PROTEIN"/>
    <property type="match status" value="1"/>
</dbReference>
<proteinExistence type="predicted"/>
<dbReference type="GO" id="GO:0030286">
    <property type="term" value="C:dynein complex"/>
    <property type="evidence" value="ECO:0007669"/>
    <property type="project" value="InterPro"/>
</dbReference>
<dbReference type="InterPro" id="IPR026983">
    <property type="entry name" value="DHC"/>
</dbReference>
<sequence length="74" mass="8792">SEKLKEIEKMATRYKCPVYRTTLRKGVLTTTGHSSNYIFDVLMRTENEDMDANQKKEICEKWVRRGTAMFQQKE</sequence>
<dbReference type="EMBL" id="GDID01000234">
    <property type="protein sequence ID" value="JAP96372.1"/>
    <property type="molecule type" value="Transcribed_RNA"/>
</dbReference>
<evidence type="ECO:0000313" key="2">
    <source>
        <dbReference type="EMBL" id="JAP96372.1"/>
    </source>
</evidence>
<dbReference type="GO" id="GO:0051959">
    <property type="term" value="F:dynein light intermediate chain binding"/>
    <property type="evidence" value="ECO:0007669"/>
    <property type="project" value="InterPro"/>
</dbReference>
<dbReference type="PANTHER" id="PTHR46961:SF8">
    <property type="entry name" value="DYNEIN AXONEMAL HEAVY CHAIN 7"/>
    <property type="match status" value="1"/>
</dbReference>
<name>A0A146KIA0_9EUKA</name>
<dbReference type="Gene3D" id="3.10.490.20">
    <property type="match status" value="1"/>
</dbReference>
<accession>A0A146KIA0</accession>
<reference evidence="2" key="1">
    <citation type="submission" date="2015-07" db="EMBL/GenBank/DDBJ databases">
        <title>Adaptation to a free-living lifestyle via gene acquisitions in the diplomonad Trepomonas sp. PC1.</title>
        <authorList>
            <person name="Xu F."/>
            <person name="Jerlstrom-Hultqvist J."/>
            <person name="Kolisko M."/>
            <person name="Simpson A.G.B."/>
            <person name="Roger A.J."/>
            <person name="Svard S.G."/>
            <person name="Andersson J.O."/>
        </authorList>
    </citation>
    <scope>NUCLEOTIDE SEQUENCE</scope>
    <source>
        <strain evidence="2">PC1</strain>
    </source>
</reference>
<dbReference type="AlphaFoldDB" id="A0A146KIA0"/>
<feature type="non-terminal residue" evidence="2">
    <location>
        <position position="1"/>
    </location>
</feature>
<dbReference type="GO" id="GO:0045505">
    <property type="term" value="F:dynein intermediate chain binding"/>
    <property type="evidence" value="ECO:0007669"/>
    <property type="project" value="InterPro"/>
</dbReference>
<gene>
    <name evidence="2" type="ORF">TPC1_10313</name>
</gene>
<protein>
    <submittedName>
        <fullName evidence="2">Dynein heavy chain</fullName>
    </submittedName>
</protein>
<dbReference type="InterPro" id="IPR043160">
    <property type="entry name" value="Dynein_C_barrel"/>
</dbReference>
<feature type="domain" description="Dynein heavy chain C-terminal" evidence="1">
    <location>
        <begin position="8"/>
        <end position="70"/>
    </location>
</feature>
<organism evidence="2">
    <name type="scientific">Trepomonas sp. PC1</name>
    <dbReference type="NCBI Taxonomy" id="1076344"/>
    <lineage>
        <taxon>Eukaryota</taxon>
        <taxon>Metamonada</taxon>
        <taxon>Diplomonadida</taxon>
        <taxon>Hexamitidae</taxon>
        <taxon>Hexamitinae</taxon>
        <taxon>Trepomonas</taxon>
    </lineage>
</organism>
<dbReference type="InterPro" id="IPR041228">
    <property type="entry name" value="Dynein_C"/>
</dbReference>